<proteinExistence type="inferred from homology"/>
<evidence type="ECO:0000256" key="3">
    <source>
        <dbReference type="ARBA" id="ARBA00018691"/>
    </source>
</evidence>
<feature type="coiled-coil region" evidence="10">
    <location>
        <begin position="205"/>
        <end position="314"/>
    </location>
</feature>
<evidence type="ECO:0000313" key="15">
    <source>
        <dbReference type="EMBL" id="CEM35197.1"/>
    </source>
</evidence>
<dbReference type="GO" id="GO:0006891">
    <property type="term" value="P:intra-Golgi vesicle-mediated transport"/>
    <property type="evidence" value="ECO:0007669"/>
    <property type="project" value="InterPro"/>
</dbReference>
<dbReference type="InterPro" id="IPR012955">
    <property type="entry name" value="CASP_C"/>
</dbReference>
<organism evidence="15 16">
    <name type="scientific">Vitrella brassicaformis (strain CCMP3155)</name>
    <dbReference type="NCBI Taxonomy" id="1169540"/>
    <lineage>
        <taxon>Eukaryota</taxon>
        <taxon>Sar</taxon>
        <taxon>Alveolata</taxon>
        <taxon>Colpodellida</taxon>
        <taxon>Vitrellaceae</taxon>
        <taxon>Vitrella</taxon>
    </lineage>
</organism>
<feature type="region of interest" description="Disordered" evidence="11">
    <location>
        <begin position="448"/>
        <end position="484"/>
    </location>
</feature>
<comment type="similarity">
    <text evidence="2">Belongs to the CASP family.</text>
</comment>
<name>A0A0G4GW60_VITBC</name>
<dbReference type="InterPro" id="IPR057476">
    <property type="entry name" value="Cux_N"/>
</dbReference>
<keyword evidence="7" id="KW-0333">Golgi apparatus</keyword>
<dbReference type="Pfam" id="PF08172">
    <property type="entry name" value="CASP_C"/>
    <property type="match status" value="1"/>
</dbReference>
<dbReference type="OrthoDB" id="429808at2759"/>
<dbReference type="AlphaFoldDB" id="A0A0G4GW60"/>
<evidence type="ECO:0000256" key="9">
    <source>
        <dbReference type="ARBA" id="ARBA00023136"/>
    </source>
</evidence>
<feature type="coiled-coil region" evidence="10">
    <location>
        <begin position="130"/>
        <end position="164"/>
    </location>
</feature>
<evidence type="ECO:0000256" key="12">
    <source>
        <dbReference type="SAM" id="Phobius"/>
    </source>
</evidence>
<feature type="domain" description="Cux N-terminal" evidence="14">
    <location>
        <begin position="3"/>
        <end position="111"/>
    </location>
</feature>
<keyword evidence="16" id="KW-1185">Reference proteome</keyword>
<evidence type="ECO:0000256" key="4">
    <source>
        <dbReference type="ARBA" id="ARBA00022448"/>
    </source>
</evidence>
<dbReference type="STRING" id="1169540.A0A0G4GW60"/>
<feature type="transmembrane region" description="Helical" evidence="12">
    <location>
        <begin position="680"/>
        <end position="698"/>
    </location>
</feature>
<evidence type="ECO:0000256" key="1">
    <source>
        <dbReference type="ARBA" id="ARBA00004409"/>
    </source>
</evidence>
<evidence type="ECO:0000256" key="2">
    <source>
        <dbReference type="ARBA" id="ARBA00006415"/>
    </source>
</evidence>
<dbReference type="EMBL" id="CDMY01000849">
    <property type="protein sequence ID" value="CEM35197.1"/>
    <property type="molecule type" value="Genomic_DNA"/>
</dbReference>
<dbReference type="PANTHER" id="PTHR14043">
    <property type="entry name" value="CCAAT DISPLACEMENT PROTEIN-RELATED"/>
    <property type="match status" value="1"/>
</dbReference>
<evidence type="ECO:0000259" key="13">
    <source>
        <dbReference type="Pfam" id="PF08172"/>
    </source>
</evidence>
<keyword evidence="5 12" id="KW-0812">Transmembrane</keyword>
<evidence type="ECO:0000259" key="14">
    <source>
        <dbReference type="Pfam" id="PF25398"/>
    </source>
</evidence>
<sequence>MAEVQEALQKWGEINLAQRLAEYGPVGLEIEKTKKQSLESRKKLVEETKAFKKLEDADKVAQLEGLLKAYQGEIDAVTKRAKMAESNFLQFYQLLYEAPDPADTLRAAQSALKSQEAMSQQQASADTGRVRELTEKLRAAELKCTKMQKELKDMEDEFKTVKNQEVKVRQLEGRLAEVTTYHTELLEKEIHQRDEHWAKAIEQLKGEQEGEVVRLRSQIAEQERMKTYMESEVEEAERQLLQAKQRHEEDLMNKQSELDTVAAELERKTQDLETLKAQQSQQDQSKVESVMHSLNAAQHRIKTLEADLDNTRAELYSTHEKSRQREADLLRQLEDISGVVRKRDEELVQVRDELQRRPTVGEVSELRQKLRNAEVVEHGDIDGASTDLERRLLEKQKQLEGQLSSFRVKCHSQEDTISHLTQESRSFQERVDDLQQLVTSLENQLSQAQAQGAAEPSTATLGGINLNLTPHTPPASSVAASLPVAGPAGDGDKAALGAGGGGGGGGGAGVGSAAGAAMPSMMEIVTAQRDRFRQKVLEVEQSRDMWKSSTEQERLRADKLHSDNITLVEKIKYLQSWQPKQGPGGGRGGRSRPGRGPAAAAGIQLQNFFGGGKTAMGEKDSPQAADDVESRYSSAYEASVDPFTSFREQEKLRKVQALSFGERVTIGVGGLLLSTRFTRLAALGYVLCLHALVFVMLYRLTHHNCPPGGPASF</sequence>
<gene>
    <name evidence="15" type="ORF">Vbra_18869</name>
</gene>
<evidence type="ECO:0000256" key="7">
    <source>
        <dbReference type="ARBA" id="ARBA00023034"/>
    </source>
</evidence>
<dbReference type="GO" id="GO:0000139">
    <property type="term" value="C:Golgi membrane"/>
    <property type="evidence" value="ECO:0007669"/>
    <property type="project" value="UniProtKB-SubCell"/>
</dbReference>
<protein>
    <recommendedName>
        <fullName evidence="3">Protein CASP</fullName>
    </recommendedName>
</protein>
<evidence type="ECO:0000256" key="11">
    <source>
        <dbReference type="SAM" id="MobiDB-lite"/>
    </source>
</evidence>
<feature type="region of interest" description="Disordered" evidence="11">
    <location>
        <begin position="576"/>
        <end position="598"/>
    </location>
</feature>
<keyword evidence="8 10" id="KW-0175">Coiled coil</keyword>
<evidence type="ECO:0000256" key="8">
    <source>
        <dbReference type="ARBA" id="ARBA00023054"/>
    </source>
</evidence>
<feature type="coiled-coil region" evidence="10">
    <location>
        <begin position="28"/>
        <end position="87"/>
    </location>
</feature>
<reference evidence="15 16" key="1">
    <citation type="submission" date="2014-11" db="EMBL/GenBank/DDBJ databases">
        <authorList>
            <person name="Zhu J."/>
            <person name="Qi W."/>
            <person name="Song R."/>
        </authorList>
    </citation>
    <scope>NUCLEOTIDE SEQUENCE [LARGE SCALE GENOMIC DNA]</scope>
</reference>
<feature type="compositionally biased region" description="Low complexity" evidence="11">
    <location>
        <begin position="474"/>
        <end position="484"/>
    </location>
</feature>
<keyword evidence="9 12" id="KW-0472">Membrane</keyword>
<dbReference type="SUPFAM" id="SSF90257">
    <property type="entry name" value="Myosin rod fragments"/>
    <property type="match status" value="1"/>
</dbReference>
<dbReference type="Pfam" id="PF25398">
    <property type="entry name" value="CUX1_N"/>
    <property type="match status" value="1"/>
</dbReference>
<dbReference type="PANTHER" id="PTHR14043:SF2">
    <property type="entry name" value="HOMEOBOX PROTEIN CUT"/>
    <property type="match status" value="1"/>
</dbReference>
<dbReference type="VEuPathDB" id="CryptoDB:Vbra_18869"/>
<dbReference type="OMA" id="WQQEGFN"/>
<evidence type="ECO:0000256" key="5">
    <source>
        <dbReference type="ARBA" id="ARBA00022692"/>
    </source>
</evidence>
<feature type="domain" description="CASP C-terminal" evidence="13">
    <location>
        <begin position="420"/>
        <end position="702"/>
    </location>
</feature>
<evidence type="ECO:0000256" key="10">
    <source>
        <dbReference type="SAM" id="Coils"/>
    </source>
</evidence>
<dbReference type="Proteomes" id="UP000041254">
    <property type="component" value="Unassembled WGS sequence"/>
</dbReference>
<evidence type="ECO:0000256" key="6">
    <source>
        <dbReference type="ARBA" id="ARBA00022989"/>
    </source>
</evidence>
<keyword evidence="4" id="KW-0813">Transport</keyword>
<accession>A0A0G4GW60</accession>
<evidence type="ECO:0000313" key="16">
    <source>
        <dbReference type="Proteomes" id="UP000041254"/>
    </source>
</evidence>
<comment type="subcellular location">
    <subcellularLocation>
        <location evidence="1">Golgi apparatus membrane</location>
        <topology evidence="1">Single-pass type IV membrane protein</topology>
    </subcellularLocation>
</comment>
<dbReference type="InParanoid" id="A0A0G4GW60"/>
<keyword evidence="6 12" id="KW-1133">Transmembrane helix</keyword>